<sequence length="116" mass="12387">MMEEYSADGVLQSYKESIGQFTEQMPEIGSGFHSFTESCFADGALDGKQKQLIALAVSVYANDKTCMTFHAKGCVDAGCTEQEVLEACSVAAALGSGAVMSRTVTCLSGMFQQFQK</sequence>
<dbReference type="Proteomes" id="UP001303532">
    <property type="component" value="Chromosome"/>
</dbReference>
<dbReference type="Gene3D" id="1.20.1290.10">
    <property type="entry name" value="AhpD-like"/>
    <property type="match status" value="1"/>
</dbReference>
<dbReference type="InterPro" id="IPR029032">
    <property type="entry name" value="AhpD-like"/>
</dbReference>
<dbReference type="PANTHER" id="PTHR33930">
    <property type="entry name" value="ALKYL HYDROPEROXIDE REDUCTASE AHPD"/>
    <property type="match status" value="1"/>
</dbReference>
<protein>
    <submittedName>
        <fullName evidence="2">Carboxymuconolactone decarboxylase family protein</fullName>
    </submittedName>
</protein>
<dbReference type="RefSeq" id="WP_323691876.1">
    <property type="nucleotide sequence ID" value="NZ_CP116341.1"/>
</dbReference>
<dbReference type="SUPFAM" id="SSF69118">
    <property type="entry name" value="AhpD-like"/>
    <property type="match status" value="1"/>
</dbReference>
<evidence type="ECO:0000313" key="3">
    <source>
        <dbReference type="Proteomes" id="UP001303532"/>
    </source>
</evidence>
<dbReference type="EMBL" id="CP116341">
    <property type="protein sequence ID" value="WOV84218.1"/>
    <property type="molecule type" value="Genomic_DNA"/>
</dbReference>
<reference evidence="2 3" key="1">
    <citation type="submission" date="2023-01" db="EMBL/GenBank/DDBJ databases">
        <title>Sporosarcina sp. nov., isolated from Korean tranditional fermented seafood 'Jeotgal'.</title>
        <authorList>
            <person name="Yang A.-I."/>
        </authorList>
    </citation>
    <scope>NUCLEOTIDE SEQUENCE [LARGE SCALE GENOMIC DNA]</scope>
    <source>
        <strain evidence="2 3">B2O-1</strain>
    </source>
</reference>
<evidence type="ECO:0000313" key="2">
    <source>
        <dbReference type="EMBL" id="WOV84218.1"/>
    </source>
</evidence>
<name>A0ABZ0KVQ5_9BACL</name>
<keyword evidence="3" id="KW-1185">Reference proteome</keyword>
<gene>
    <name evidence="2" type="ORF">PGH26_15345</name>
</gene>
<accession>A0ABZ0KVQ5</accession>
<proteinExistence type="predicted"/>
<feature type="domain" description="Carboxymuconolactone decarboxylase-like" evidence="1">
    <location>
        <begin position="26"/>
        <end position="101"/>
    </location>
</feature>
<dbReference type="InterPro" id="IPR003779">
    <property type="entry name" value="CMD-like"/>
</dbReference>
<dbReference type="Pfam" id="PF02627">
    <property type="entry name" value="CMD"/>
    <property type="match status" value="1"/>
</dbReference>
<organism evidence="2 3">
    <name type="scientific">Sporosarcina jeotgali</name>
    <dbReference type="NCBI Taxonomy" id="3020056"/>
    <lineage>
        <taxon>Bacteria</taxon>
        <taxon>Bacillati</taxon>
        <taxon>Bacillota</taxon>
        <taxon>Bacilli</taxon>
        <taxon>Bacillales</taxon>
        <taxon>Caryophanaceae</taxon>
        <taxon>Sporosarcina</taxon>
    </lineage>
</organism>
<dbReference type="PANTHER" id="PTHR33930:SF2">
    <property type="entry name" value="BLR3452 PROTEIN"/>
    <property type="match status" value="1"/>
</dbReference>
<evidence type="ECO:0000259" key="1">
    <source>
        <dbReference type="Pfam" id="PF02627"/>
    </source>
</evidence>